<accession>A0ABV7KB08</accession>
<dbReference type="EMBL" id="JBHRTK010000012">
    <property type="protein sequence ID" value="MFC3206740.1"/>
    <property type="molecule type" value="Genomic_DNA"/>
</dbReference>
<evidence type="ECO:0000256" key="5">
    <source>
        <dbReference type="ARBA" id="ARBA00022764"/>
    </source>
</evidence>
<keyword evidence="5" id="KW-0574">Periplasm</keyword>
<dbReference type="Pfam" id="PF01547">
    <property type="entry name" value="SBP_bac_1"/>
    <property type="match status" value="1"/>
</dbReference>
<evidence type="ECO:0000256" key="3">
    <source>
        <dbReference type="ARBA" id="ARBA00022448"/>
    </source>
</evidence>
<evidence type="ECO:0000256" key="1">
    <source>
        <dbReference type="ARBA" id="ARBA00004418"/>
    </source>
</evidence>
<dbReference type="Proteomes" id="UP001595583">
    <property type="component" value="Unassembled WGS sequence"/>
</dbReference>
<keyword evidence="4 6" id="KW-0732">Signal</keyword>
<feature type="signal peptide" evidence="6">
    <location>
        <begin position="1"/>
        <end position="24"/>
    </location>
</feature>
<feature type="chain" id="PRO_5046123540" evidence="6">
    <location>
        <begin position="25"/>
        <end position="344"/>
    </location>
</feature>
<name>A0ABV7KB08_9HYPH</name>
<protein>
    <submittedName>
        <fullName evidence="7">2-aminoethylphosphonate ABC transporter substrate-binding protein</fullName>
    </submittedName>
</protein>
<dbReference type="NCBIfam" id="TIGR03227">
    <property type="entry name" value="PhnS"/>
    <property type="match status" value="1"/>
</dbReference>
<dbReference type="SUPFAM" id="SSF53850">
    <property type="entry name" value="Periplasmic binding protein-like II"/>
    <property type="match status" value="1"/>
</dbReference>
<comment type="subcellular location">
    <subcellularLocation>
        <location evidence="1">Periplasm</location>
    </subcellularLocation>
</comment>
<comment type="caution">
    <text evidence="7">The sequence shown here is derived from an EMBL/GenBank/DDBJ whole genome shotgun (WGS) entry which is preliminary data.</text>
</comment>
<evidence type="ECO:0000256" key="4">
    <source>
        <dbReference type="ARBA" id="ARBA00022729"/>
    </source>
</evidence>
<comment type="similarity">
    <text evidence="2">Belongs to the bacterial solute-binding protein 1 family.</text>
</comment>
<evidence type="ECO:0000256" key="2">
    <source>
        <dbReference type="ARBA" id="ARBA00008520"/>
    </source>
</evidence>
<dbReference type="RefSeq" id="WP_378220551.1">
    <property type="nucleotide sequence ID" value="NZ_JBHRTK010000012.1"/>
</dbReference>
<dbReference type="NCBIfam" id="NF011620">
    <property type="entry name" value="PRK15046.1"/>
    <property type="match status" value="1"/>
</dbReference>
<keyword evidence="3" id="KW-0813">Transport</keyword>
<evidence type="ECO:0000313" key="7">
    <source>
        <dbReference type="EMBL" id="MFC3206740.1"/>
    </source>
</evidence>
<dbReference type="InterPro" id="IPR006059">
    <property type="entry name" value="SBP"/>
</dbReference>
<sequence>MKSRFTLAAAAACLLAATALPAFAEGVVTIYSADGLHDGEPSWLGSQFDAFTEATGIKVQFVEAGSSGVADRIAKEKSNTQADVLITLPPFMQKAAADGSLQAYTPAGADQIDAGSKDAGGMFYALVNNYPNFIYNTAVLKEAPKTYDDLLDPKFKQKIQYSTPGQAGDGTALMLQTFHAFGSKEAGLDYLKRLQVNNLGPSASTGKLTALVNKGEIYVANGDMQMNLAQSEANPNIKIFIPEGPDGKKSVFSLPYYIGLVNGAPQAENGKKLIDFLLSEEAQKQVSVVAKGLPSRGDIHPDDENYKKLHEALDGVEIWTPDWNKVLETLKDDVAAYNEAISSN</sequence>
<organism evidence="7 8">
    <name type="scientific">Aquamicrobium soli</name>
    <dbReference type="NCBI Taxonomy" id="1811518"/>
    <lineage>
        <taxon>Bacteria</taxon>
        <taxon>Pseudomonadati</taxon>
        <taxon>Pseudomonadota</taxon>
        <taxon>Alphaproteobacteria</taxon>
        <taxon>Hyphomicrobiales</taxon>
        <taxon>Phyllobacteriaceae</taxon>
        <taxon>Aquamicrobium</taxon>
    </lineage>
</organism>
<gene>
    <name evidence="7" type="ORF">ACFOHJ_11000</name>
</gene>
<keyword evidence="8" id="KW-1185">Reference proteome</keyword>
<dbReference type="InterPro" id="IPR017637">
    <property type="entry name" value="AminoethylPonate_ABC-bd"/>
</dbReference>
<evidence type="ECO:0000256" key="6">
    <source>
        <dbReference type="SAM" id="SignalP"/>
    </source>
</evidence>
<proteinExistence type="inferred from homology"/>
<evidence type="ECO:0000313" key="8">
    <source>
        <dbReference type="Proteomes" id="UP001595583"/>
    </source>
</evidence>
<dbReference type="PANTHER" id="PTHR30006:SF3">
    <property type="entry name" value="THIAMINE-BINDING PERIPLASMIC PROTEIN"/>
    <property type="match status" value="1"/>
</dbReference>
<reference evidence="8" key="1">
    <citation type="journal article" date="2019" name="Int. J. Syst. Evol. Microbiol.">
        <title>The Global Catalogue of Microorganisms (GCM) 10K type strain sequencing project: providing services to taxonomists for standard genome sequencing and annotation.</title>
        <authorList>
            <consortium name="The Broad Institute Genomics Platform"/>
            <consortium name="The Broad Institute Genome Sequencing Center for Infectious Disease"/>
            <person name="Wu L."/>
            <person name="Ma J."/>
        </authorList>
    </citation>
    <scope>NUCLEOTIDE SEQUENCE [LARGE SCALE GENOMIC DNA]</scope>
    <source>
        <strain evidence="8">KCTC 52165</strain>
    </source>
</reference>
<dbReference type="Gene3D" id="3.40.190.10">
    <property type="entry name" value="Periplasmic binding protein-like II"/>
    <property type="match status" value="2"/>
</dbReference>
<dbReference type="PANTHER" id="PTHR30006">
    <property type="entry name" value="THIAMINE-BINDING PERIPLASMIC PROTEIN-RELATED"/>
    <property type="match status" value="1"/>
</dbReference>